<dbReference type="AlphaFoldDB" id="A0A9P5X9B1"/>
<dbReference type="SUPFAM" id="SSF51445">
    <property type="entry name" value="(Trans)glycosidases"/>
    <property type="match status" value="1"/>
</dbReference>
<dbReference type="InterPro" id="IPR015883">
    <property type="entry name" value="Glyco_hydro_20_cat"/>
</dbReference>
<dbReference type="GO" id="GO:0004563">
    <property type="term" value="F:beta-N-acetylhexosaminidase activity"/>
    <property type="evidence" value="ECO:0007669"/>
    <property type="project" value="UniProtKB-EC"/>
</dbReference>
<dbReference type="InterPro" id="IPR029019">
    <property type="entry name" value="HEX_eukaryotic_N"/>
</dbReference>
<dbReference type="SUPFAM" id="SSF55545">
    <property type="entry name" value="beta-N-acetylhexosaminidase-like domain"/>
    <property type="match status" value="1"/>
</dbReference>
<dbReference type="CDD" id="cd06562">
    <property type="entry name" value="GH20_HexA_HexB-like"/>
    <property type="match status" value="1"/>
</dbReference>
<evidence type="ECO:0000256" key="5">
    <source>
        <dbReference type="ARBA" id="ARBA00023180"/>
    </source>
</evidence>
<feature type="signal peptide" evidence="9">
    <location>
        <begin position="1"/>
        <end position="18"/>
    </location>
</feature>
<dbReference type="Gene3D" id="3.30.379.10">
    <property type="entry name" value="Chitobiase/beta-hexosaminidase domain 2-like"/>
    <property type="match status" value="1"/>
</dbReference>
<keyword evidence="3 9" id="KW-0732">Signal</keyword>
<dbReference type="EC" id="3.2.1.52" evidence="7"/>
<evidence type="ECO:0000256" key="1">
    <source>
        <dbReference type="ARBA" id="ARBA00001231"/>
    </source>
</evidence>
<gene>
    <name evidence="12" type="ORF">P691DRAFT_806100</name>
</gene>
<keyword evidence="6 7" id="KW-0326">Glycosidase</keyword>
<feature type="domain" description="Beta-hexosaminidase eukaryotic type N-terminal" evidence="11">
    <location>
        <begin position="19"/>
        <end position="152"/>
    </location>
</feature>
<evidence type="ECO:0000256" key="9">
    <source>
        <dbReference type="SAM" id="SignalP"/>
    </source>
</evidence>
<dbReference type="InterPro" id="IPR029018">
    <property type="entry name" value="Hex-like_dom2"/>
</dbReference>
<dbReference type="PANTHER" id="PTHR22600:SF26">
    <property type="entry name" value="BETA-N-ACETYLHEXOSAMINIDASE"/>
    <property type="match status" value="1"/>
</dbReference>
<sequence length="553" mass="59662">MNFLSLFCAFLCLTPALAIWPRPQNLTTGSTPLRLSSTFSINFSGINQVPSDLSDAVTRTTNFLKTDKLQALTPDRGASSSSAVDSARTLSSLTLKFNPGATVTSLSSEATQGLGTQDESYSLQVPANGGSAVLTANTALGLFRGLTTFGQLWYDLDGTTYTLQAPIQVTDAPAYPYRGFMLDTSRNYFPVTDIKRTLDAMSWVKINHFHWHAVDSQSFPVVVPGFEEISQKGAYSSAQVYTPADVKDIVSYAAARGIDVMVEIDTPGHTSIISQSHPEHIACPEATPWAQFANAEPPAGQLRLASPATTTFTANLIKAASSMFPSKLFSTGGDEINENCYTKDPQTQQDLASQGKTLEQALDTFTQATHSVLLDAGKTPVVWEEMALEHQVQLNNETIVLVWISSEHVAAVAQKGFRLIHAGSDFFYLDCGAGGWLGANINGDSSCNPFKTWQKAYSFNPTANLTDDQAKLVLGGQQLLWAEQSGSSNLDPIAWPRAAASAELFWSGPGGDVRTALPRLHDVAYRFVQRGVKAIALQPQWCALRPGACDVDA</sequence>
<dbReference type="GO" id="GO:0016020">
    <property type="term" value="C:membrane"/>
    <property type="evidence" value="ECO:0007669"/>
    <property type="project" value="TreeGrafter"/>
</dbReference>
<dbReference type="InterPro" id="IPR017853">
    <property type="entry name" value="GH"/>
</dbReference>
<organism evidence="12 13">
    <name type="scientific">Macrolepiota fuliginosa MF-IS2</name>
    <dbReference type="NCBI Taxonomy" id="1400762"/>
    <lineage>
        <taxon>Eukaryota</taxon>
        <taxon>Fungi</taxon>
        <taxon>Dikarya</taxon>
        <taxon>Basidiomycota</taxon>
        <taxon>Agaricomycotina</taxon>
        <taxon>Agaricomycetes</taxon>
        <taxon>Agaricomycetidae</taxon>
        <taxon>Agaricales</taxon>
        <taxon>Agaricineae</taxon>
        <taxon>Agaricaceae</taxon>
        <taxon>Macrolepiota</taxon>
    </lineage>
</organism>
<reference evidence="12" key="1">
    <citation type="submission" date="2020-11" db="EMBL/GenBank/DDBJ databases">
        <authorList>
            <consortium name="DOE Joint Genome Institute"/>
            <person name="Ahrendt S."/>
            <person name="Riley R."/>
            <person name="Andreopoulos W."/>
            <person name="Labutti K."/>
            <person name="Pangilinan J."/>
            <person name="Ruiz-Duenas F.J."/>
            <person name="Barrasa J.M."/>
            <person name="Sanchez-Garcia M."/>
            <person name="Camarero S."/>
            <person name="Miyauchi S."/>
            <person name="Serrano A."/>
            <person name="Linde D."/>
            <person name="Babiker R."/>
            <person name="Drula E."/>
            <person name="Ayuso-Fernandez I."/>
            <person name="Pacheco R."/>
            <person name="Padilla G."/>
            <person name="Ferreira P."/>
            <person name="Barriuso J."/>
            <person name="Kellner H."/>
            <person name="Castanera R."/>
            <person name="Alfaro M."/>
            <person name="Ramirez L."/>
            <person name="Pisabarro A.G."/>
            <person name="Kuo A."/>
            <person name="Tritt A."/>
            <person name="Lipzen A."/>
            <person name="He G."/>
            <person name="Yan M."/>
            <person name="Ng V."/>
            <person name="Cullen D."/>
            <person name="Martin F."/>
            <person name="Rosso M.-N."/>
            <person name="Henrissat B."/>
            <person name="Hibbett D."/>
            <person name="Martinez A.T."/>
            <person name="Grigoriev I.V."/>
        </authorList>
    </citation>
    <scope>NUCLEOTIDE SEQUENCE</scope>
    <source>
        <strain evidence="12">MF-IS2</strain>
    </source>
</reference>
<dbReference type="PANTHER" id="PTHR22600">
    <property type="entry name" value="BETA-HEXOSAMINIDASE"/>
    <property type="match status" value="1"/>
</dbReference>
<feature type="active site" description="Proton donor" evidence="8">
    <location>
        <position position="335"/>
    </location>
</feature>
<dbReference type="Proteomes" id="UP000807342">
    <property type="component" value="Unassembled WGS sequence"/>
</dbReference>
<comment type="similarity">
    <text evidence="2 7">Belongs to the glycosyl hydrolase 20 family.</text>
</comment>
<name>A0A9P5X9B1_9AGAR</name>
<evidence type="ECO:0000256" key="3">
    <source>
        <dbReference type="ARBA" id="ARBA00022729"/>
    </source>
</evidence>
<dbReference type="Gene3D" id="3.20.20.80">
    <property type="entry name" value="Glycosidases"/>
    <property type="match status" value="1"/>
</dbReference>
<dbReference type="GO" id="GO:0030203">
    <property type="term" value="P:glycosaminoglycan metabolic process"/>
    <property type="evidence" value="ECO:0007669"/>
    <property type="project" value="TreeGrafter"/>
</dbReference>
<keyword evidence="13" id="KW-1185">Reference proteome</keyword>
<evidence type="ECO:0000256" key="6">
    <source>
        <dbReference type="ARBA" id="ARBA00023295"/>
    </source>
</evidence>
<dbReference type="Pfam" id="PF00728">
    <property type="entry name" value="Glyco_hydro_20"/>
    <property type="match status" value="1"/>
</dbReference>
<evidence type="ECO:0000313" key="13">
    <source>
        <dbReference type="Proteomes" id="UP000807342"/>
    </source>
</evidence>
<comment type="caution">
    <text evidence="12">The sequence shown here is derived from an EMBL/GenBank/DDBJ whole genome shotgun (WGS) entry which is preliminary data.</text>
</comment>
<evidence type="ECO:0000256" key="4">
    <source>
        <dbReference type="ARBA" id="ARBA00022801"/>
    </source>
</evidence>
<comment type="catalytic activity">
    <reaction evidence="1 7">
        <text>Hydrolysis of terminal non-reducing N-acetyl-D-hexosamine residues in N-acetyl-beta-D-hexosaminides.</text>
        <dbReference type="EC" id="3.2.1.52"/>
    </reaction>
</comment>
<evidence type="ECO:0000256" key="7">
    <source>
        <dbReference type="PIRNR" id="PIRNR001093"/>
    </source>
</evidence>
<evidence type="ECO:0000313" key="12">
    <source>
        <dbReference type="EMBL" id="KAF9445156.1"/>
    </source>
</evidence>
<protein>
    <recommendedName>
        <fullName evidence="7">Beta-hexosaminidase</fullName>
        <ecNumber evidence="7">3.2.1.52</ecNumber>
    </recommendedName>
</protein>
<keyword evidence="4 7" id="KW-0378">Hydrolase</keyword>
<evidence type="ECO:0000256" key="8">
    <source>
        <dbReference type="PIRSR" id="PIRSR001093-1"/>
    </source>
</evidence>
<accession>A0A9P5X9B1</accession>
<feature type="domain" description="Glycoside hydrolase family 20 catalytic" evidence="10">
    <location>
        <begin position="175"/>
        <end position="508"/>
    </location>
</feature>
<dbReference type="Pfam" id="PF14845">
    <property type="entry name" value="Glycohydro_20b2"/>
    <property type="match status" value="1"/>
</dbReference>
<feature type="chain" id="PRO_5040416404" description="Beta-hexosaminidase" evidence="9">
    <location>
        <begin position="19"/>
        <end position="553"/>
    </location>
</feature>
<dbReference type="PRINTS" id="PR00738">
    <property type="entry name" value="GLHYDRLASE20"/>
</dbReference>
<evidence type="ECO:0000259" key="10">
    <source>
        <dbReference type="Pfam" id="PF00728"/>
    </source>
</evidence>
<evidence type="ECO:0000259" key="11">
    <source>
        <dbReference type="Pfam" id="PF14845"/>
    </source>
</evidence>
<dbReference type="GO" id="GO:0005975">
    <property type="term" value="P:carbohydrate metabolic process"/>
    <property type="evidence" value="ECO:0007669"/>
    <property type="project" value="InterPro"/>
</dbReference>
<keyword evidence="5" id="KW-0325">Glycoprotein</keyword>
<dbReference type="OrthoDB" id="428480at2759"/>
<dbReference type="EMBL" id="MU151320">
    <property type="protein sequence ID" value="KAF9445156.1"/>
    <property type="molecule type" value="Genomic_DNA"/>
</dbReference>
<dbReference type="FunFam" id="3.20.20.80:FF:000063">
    <property type="entry name" value="Beta-hexosaminidase"/>
    <property type="match status" value="1"/>
</dbReference>
<dbReference type="PIRSF" id="PIRSF001093">
    <property type="entry name" value="B-hxosamndse_ab_euk"/>
    <property type="match status" value="1"/>
</dbReference>
<evidence type="ECO:0000256" key="2">
    <source>
        <dbReference type="ARBA" id="ARBA00006285"/>
    </source>
</evidence>
<proteinExistence type="inferred from homology"/>
<dbReference type="InterPro" id="IPR025705">
    <property type="entry name" value="Beta_hexosaminidase_sua/sub"/>
</dbReference>